<dbReference type="AlphaFoldDB" id="A0A0U1Q047"/>
<evidence type="ECO:0000256" key="1">
    <source>
        <dbReference type="SAM" id="Phobius"/>
    </source>
</evidence>
<keyword evidence="1" id="KW-0472">Membrane</keyword>
<accession>A0A0U1Q047</accession>
<dbReference type="RefSeq" id="WP_046741538.1">
    <property type="nucleotide sequence ID" value="NZ_LBNQ01000022.1"/>
</dbReference>
<feature type="transmembrane region" description="Helical" evidence="1">
    <location>
        <begin position="53"/>
        <end position="77"/>
    </location>
</feature>
<feature type="transmembrane region" description="Helical" evidence="1">
    <location>
        <begin position="20"/>
        <end position="41"/>
    </location>
</feature>
<gene>
    <name evidence="2" type="ORF">AAV94_06620</name>
</gene>
<dbReference type="STRING" id="1610491.AAV94_06620"/>
<protein>
    <recommendedName>
        <fullName evidence="4">DUF4282 domain-containing protein</fullName>
    </recommendedName>
</protein>
<evidence type="ECO:0000313" key="2">
    <source>
        <dbReference type="EMBL" id="KKW68139.1"/>
    </source>
</evidence>
<dbReference type="InterPro" id="IPR025557">
    <property type="entry name" value="DUF4282"/>
</dbReference>
<evidence type="ECO:0008006" key="4">
    <source>
        <dbReference type="Google" id="ProtNLM"/>
    </source>
</evidence>
<keyword evidence="1" id="KW-0812">Transmembrane</keyword>
<proteinExistence type="predicted"/>
<evidence type="ECO:0000313" key="3">
    <source>
        <dbReference type="Proteomes" id="UP000050580"/>
    </source>
</evidence>
<name>A0A0U1Q047_9BURK</name>
<dbReference type="Pfam" id="PF14110">
    <property type="entry name" value="DUF4282"/>
    <property type="match status" value="1"/>
</dbReference>
<sequence>MRKYLYFDTMVAPRVITLLYWLQLGLYALGALAYVMAAFMLPGGFFMTLLRLLIGALLFALACLFARVSAEVLLVIFKIHDNLKTIAERGDRL</sequence>
<dbReference type="Proteomes" id="UP000050580">
    <property type="component" value="Unassembled WGS sequence"/>
</dbReference>
<keyword evidence="3" id="KW-1185">Reference proteome</keyword>
<comment type="caution">
    <text evidence="2">The sequence shown here is derived from an EMBL/GenBank/DDBJ whole genome shotgun (WGS) entry which is preliminary data.</text>
</comment>
<reference evidence="2 3" key="1">
    <citation type="submission" date="2015-05" db="EMBL/GenBank/DDBJ databases">
        <title>Draft genome sequence of Lampropedia sp. CT6, isolated from the microbial mat of a hot water spring, located at Manikaran, India.</title>
        <authorList>
            <person name="Tripathi C."/>
            <person name="Rani P."/>
            <person name="Mahato N.K."/>
            <person name="Lal R."/>
        </authorList>
    </citation>
    <scope>NUCLEOTIDE SEQUENCE [LARGE SCALE GENOMIC DNA]</scope>
    <source>
        <strain evidence="2 3">CT6</strain>
    </source>
</reference>
<organism evidence="2 3">
    <name type="scientific">Lampropedia cohaerens</name>
    <dbReference type="NCBI Taxonomy" id="1610491"/>
    <lineage>
        <taxon>Bacteria</taxon>
        <taxon>Pseudomonadati</taxon>
        <taxon>Pseudomonadota</taxon>
        <taxon>Betaproteobacteria</taxon>
        <taxon>Burkholderiales</taxon>
        <taxon>Comamonadaceae</taxon>
        <taxon>Lampropedia</taxon>
    </lineage>
</organism>
<dbReference type="EMBL" id="LBNQ01000022">
    <property type="protein sequence ID" value="KKW68139.1"/>
    <property type="molecule type" value="Genomic_DNA"/>
</dbReference>
<keyword evidence="1" id="KW-1133">Transmembrane helix</keyword>